<keyword evidence="7" id="KW-0804">Transcription</keyword>
<name>A0A5N7CPK7_PETAA</name>
<dbReference type="GO" id="GO:0009893">
    <property type="term" value="P:positive regulation of metabolic process"/>
    <property type="evidence" value="ECO:0007669"/>
    <property type="project" value="UniProtKB-ARBA"/>
</dbReference>
<dbReference type="Proteomes" id="UP000326877">
    <property type="component" value="Unassembled WGS sequence"/>
</dbReference>
<evidence type="ECO:0000256" key="9">
    <source>
        <dbReference type="SAM" id="Phobius"/>
    </source>
</evidence>
<keyword evidence="8" id="KW-0539">Nucleus</keyword>
<feature type="transmembrane region" description="Helical" evidence="9">
    <location>
        <begin position="56"/>
        <end position="79"/>
    </location>
</feature>
<dbReference type="PANTHER" id="PTHR11863">
    <property type="entry name" value="STEROL DESATURASE"/>
    <property type="match status" value="1"/>
</dbReference>
<dbReference type="InterPro" id="IPR006694">
    <property type="entry name" value="Fatty_acid_hydroxylase"/>
</dbReference>
<accession>A0A5N7CPK7</accession>
<feature type="transmembrane region" description="Helical" evidence="9">
    <location>
        <begin position="166"/>
        <end position="188"/>
    </location>
</feature>
<dbReference type="Pfam" id="PF04116">
    <property type="entry name" value="FA_hydroxylase"/>
    <property type="match status" value="1"/>
</dbReference>
<dbReference type="GO" id="GO:0008610">
    <property type="term" value="P:lipid biosynthetic process"/>
    <property type="evidence" value="ECO:0007669"/>
    <property type="project" value="InterPro"/>
</dbReference>
<reference evidence="11" key="1">
    <citation type="submission" date="2019-04" db="EMBL/GenBank/DDBJ databases">
        <title>Friends and foes A comparative genomics studyof 23 Aspergillus species from section Flavi.</title>
        <authorList>
            <consortium name="DOE Joint Genome Institute"/>
            <person name="Kjaerbolling I."/>
            <person name="Vesth T."/>
            <person name="Frisvad J.C."/>
            <person name="Nybo J.L."/>
            <person name="Theobald S."/>
            <person name="Kildgaard S."/>
            <person name="Isbrandt T."/>
            <person name="Kuo A."/>
            <person name="Sato A."/>
            <person name="Lyhne E.K."/>
            <person name="Kogle M.E."/>
            <person name="Wiebenga A."/>
            <person name="Kun R.S."/>
            <person name="Lubbers R.J."/>
            <person name="Makela M.R."/>
            <person name="Barry K."/>
            <person name="Chovatia M."/>
            <person name="Clum A."/>
            <person name="Daum C."/>
            <person name="Haridas S."/>
            <person name="He G."/>
            <person name="LaButti K."/>
            <person name="Lipzen A."/>
            <person name="Mondo S."/>
            <person name="Riley R."/>
            <person name="Salamov A."/>
            <person name="Simmons B.A."/>
            <person name="Magnuson J.K."/>
            <person name="Henrissat B."/>
            <person name="Mortensen U.H."/>
            <person name="Larsen T.O."/>
            <person name="Devries R.P."/>
            <person name="Grigoriev I.V."/>
            <person name="Machida M."/>
            <person name="Baker S.E."/>
            <person name="Andersen M.R."/>
        </authorList>
    </citation>
    <scope>NUCLEOTIDE SEQUENCE [LARGE SCALE GENOMIC DNA]</scope>
    <source>
        <strain evidence="11">IBT 14317</strain>
    </source>
</reference>
<dbReference type="InterPro" id="IPR001138">
    <property type="entry name" value="Zn2Cys6_DnaBD"/>
</dbReference>
<feature type="transmembrane region" description="Helical" evidence="9">
    <location>
        <begin position="20"/>
        <end position="44"/>
    </location>
</feature>
<evidence type="ECO:0000256" key="7">
    <source>
        <dbReference type="ARBA" id="ARBA00023163"/>
    </source>
</evidence>
<evidence type="ECO:0000256" key="3">
    <source>
        <dbReference type="ARBA" id="ARBA00022989"/>
    </source>
</evidence>
<keyword evidence="2 9" id="KW-0812">Transmembrane</keyword>
<sequence length="830" mass="93100">MALMYETYWANLISLYPPGIIELVGGACIQYVGVLAAAAITAYLKPPLRSAIAQTLPLAMANIFIGSLVHAICLIALAYRTKRPFLTVSLTNVDPSFPNLGTTLSIFAEGLVIYDAFFYAVHWVLHRDPFFRYFHSLHHDIHDKIPTAGYYNHPAEHILVHMVGPYWLPMALSAHILSFFAAVAYYVISTQVVHFGLDMPFMNHDGHDINSKKNMGAFGFMDLLLGSFMSRRECDETKPSCQACTRLSLECSYAVEFSFRNTTGALIQECRAARRGSSRSATIPTACALNDVSDEKHSNEMLNAIGSLSNLGIPASLRTEENLEISYVSHFQSHVRHLLPAVSPHMIDSSLGFPGLRFALLCISASNLSMLNSRVQSRILLDNSRRSVFSPCVNNLHHAYAQKYHNLALWYCRAAHSDEVRLQAPAFLTAYVLLAYYHHASTNHLRFRKAVGDAVRFVLQNRAYIVDSREGADSLQMWYRLCTSHRPAKPPALLLEGEGPSSFGPNLLPDITEHLYLNCIIGMSADDLIYDILIKTLEIRTKLVVFRCVSGTCRVPERSNEIGSLTHEILNKMLGRKCGPDEYAEARESFVRGSHLLGLMEVQRERLGVWRSRLNADQLPIHLTYNPYVQGVPSSHVSSFSFASSTPAGRRFPTHRDAMNALYYMLCVMMFEETNQTLPPKGESSVVHEDIATLMDNAAHTVCEIAGTLNLAVSNTSDVYTLSLAEVLLQFTFLWRSDALFHYILDILWPQIESYGRGYEHSHYPTHLVKRIIAQIAAYWEKDQVILFALPAVTEDIPKLKLLDIDHPVNLVVCGYDKDGTHFLEKVPLP</sequence>
<dbReference type="GO" id="GO:0008270">
    <property type="term" value="F:zinc ion binding"/>
    <property type="evidence" value="ECO:0007669"/>
    <property type="project" value="InterPro"/>
</dbReference>
<evidence type="ECO:0000256" key="1">
    <source>
        <dbReference type="ARBA" id="ARBA00004370"/>
    </source>
</evidence>
<evidence type="ECO:0000256" key="6">
    <source>
        <dbReference type="ARBA" id="ARBA00023136"/>
    </source>
</evidence>
<dbReference type="EMBL" id="ML735218">
    <property type="protein sequence ID" value="KAE8395608.1"/>
    <property type="molecule type" value="Genomic_DNA"/>
</dbReference>
<dbReference type="SUPFAM" id="SSF57701">
    <property type="entry name" value="Zn2/Cys6 DNA-binding domain"/>
    <property type="match status" value="1"/>
</dbReference>
<evidence type="ECO:0000256" key="8">
    <source>
        <dbReference type="ARBA" id="ARBA00023242"/>
    </source>
</evidence>
<dbReference type="AlphaFoldDB" id="A0A5N7CPK7"/>
<evidence type="ECO:0000259" key="10">
    <source>
        <dbReference type="Pfam" id="PF04116"/>
    </source>
</evidence>
<dbReference type="InterPro" id="IPR036864">
    <property type="entry name" value="Zn2-C6_fun-type_DNA-bd_sf"/>
</dbReference>
<dbReference type="GO" id="GO:0005506">
    <property type="term" value="F:iron ion binding"/>
    <property type="evidence" value="ECO:0007669"/>
    <property type="project" value="InterPro"/>
</dbReference>
<protein>
    <recommendedName>
        <fullName evidence="10">Fatty acid hydroxylase domain-containing protein</fullName>
    </recommendedName>
</protein>
<dbReference type="GO" id="GO:0016491">
    <property type="term" value="F:oxidoreductase activity"/>
    <property type="evidence" value="ECO:0007669"/>
    <property type="project" value="InterPro"/>
</dbReference>
<evidence type="ECO:0000256" key="5">
    <source>
        <dbReference type="ARBA" id="ARBA00023125"/>
    </source>
</evidence>
<dbReference type="OrthoDB" id="4150114at2759"/>
<evidence type="ECO:0000256" key="4">
    <source>
        <dbReference type="ARBA" id="ARBA00023015"/>
    </source>
</evidence>
<keyword evidence="4" id="KW-0805">Transcription regulation</keyword>
<dbReference type="GO" id="GO:0016020">
    <property type="term" value="C:membrane"/>
    <property type="evidence" value="ECO:0007669"/>
    <property type="project" value="UniProtKB-SubCell"/>
</dbReference>
<organism evidence="11">
    <name type="scientific">Petromyces alliaceus</name>
    <name type="common">Aspergillus alliaceus</name>
    <dbReference type="NCBI Taxonomy" id="209559"/>
    <lineage>
        <taxon>Eukaryota</taxon>
        <taxon>Fungi</taxon>
        <taxon>Dikarya</taxon>
        <taxon>Ascomycota</taxon>
        <taxon>Pezizomycotina</taxon>
        <taxon>Eurotiomycetes</taxon>
        <taxon>Eurotiomycetidae</taxon>
        <taxon>Eurotiales</taxon>
        <taxon>Aspergillaceae</taxon>
        <taxon>Aspergillus</taxon>
        <taxon>Aspergillus subgen. Circumdati</taxon>
    </lineage>
</organism>
<keyword evidence="3 9" id="KW-1133">Transmembrane helix</keyword>
<dbReference type="InterPro" id="IPR050307">
    <property type="entry name" value="Sterol_Desaturase_Related"/>
</dbReference>
<dbReference type="GO" id="GO:0000981">
    <property type="term" value="F:DNA-binding transcription factor activity, RNA polymerase II-specific"/>
    <property type="evidence" value="ECO:0007669"/>
    <property type="project" value="InterPro"/>
</dbReference>
<proteinExistence type="predicted"/>
<dbReference type="GO" id="GO:0003677">
    <property type="term" value="F:DNA binding"/>
    <property type="evidence" value="ECO:0007669"/>
    <property type="project" value="UniProtKB-KW"/>
</dbReference>
<feature type="domain" description="Fatty acid hydroxylase" evidence="10">
    <location>
        <begin position="110"/>
        <end position="226"/>
    </location>
</feature>
<keyword evidence="5" id="KW-0238">DNA-binding</keyword>
<gene>
    <name evidence="11" type="ORF">BDV23DRAFT_178655</name>
</gene>
<evidence type="ECO:0000256" key="2">
    <source>
        <dbReference type="ARBA" id="ARBA00022692"/>
    </source>
</evidence>
<dbReference type="CDD" id="cd00067">
    <property type="entry name" value="GAL4"/>
    <property type="match status" value="1"/>
</dbReference>
<evidence type="ECO:0000313" key="11">
    <source>
        <dbReference type="EMBL" id="KAE8395608.1"/>
    </source>
</evidence>
<keyword evidence="6 9" id="KW-0472">Membrane</keyword>
<comment type="subcellular location">
    <subcellularLocation>
        <location evidence="1">Membrane</location>
    </subcellularLocation>
</comment>